<organism evidence="1 2">
    <name type="scientific">Cudoniella acicularis</name>
    <dbReference type="NCBI Taxonomy" id="354080"/>
    <lineage>
        <taxon>Eukaryota</taxon>
        <taxon>Fungi</taxon>
        <taxon>Dikarya</taxon>
        <taxon>Ascomycota</taxon>
        <taxon>Pezizomycotina</taxon>
        <taxon>Leotiomycetes</taxon>
        <taxon>Helotiales</taxon>
        <taxon>Tricladiaceae</taxon>
        <taxon>Cudoniella</taxon>
    </lineage>
</organism>
<sequence>MTSKKGAYETTASDTDFRRKFDRAEYAAKAASREASEKEEAKARYEAKLAGKKYYAPLTGNETLTEARASRLDEKEGGVQVSIYATSEGDWADRGS</sequence>
<dbReference type="EMBL" id="JAAMPI010001653">
    <property type="protein sequence ID" value="KAF4624452.1"/>
    <property type="molecule type" value="Genomic_DNA"/>
</dbReference>
<dbReference type="Proteomes" id="UP000566819">
    <property type="component" value="Unassembled WGS sequence"/>
</dbReference>
<protein>
    <submittedName>
        <fullName evidence="1">Uncharacterized protein</fullName>
    </submittedName>
</protein>
<dbReference type="AlphaFoldDB" id="A0A8H4R6X3"/>
<accession>A0A8H4R6X3</accession>
<dbReference type="OrthoDB" id="30343at2759"/>
<proteinExistence type="predicted"/>
<reference evidence="1 2" key="1">
    <citation type="submission" date="2020-03" db="EMBL/GenBank/DDBJ databases">
        <title>Draft Genome Sequence of Cudoniella acicularis.</title>
        <authorList>
            <person name="Buettner E."/>
            <person name="Kellner H."/>
        </authorList>
    </citation>
    <scope>NUCLEOTIDE SEQUENCE [LARGE SCALE GENOMIC DNA]</scope>
    <source>
        <strain evidence="1 2">DSM 108380</strain>
    </source>
</reference>
<evidence type="ECO:0000313" key="1">
    <source>
        <dbReference type="EMBL" id="KAF4624452.1"/>
    </source>
</evidence>
<name>A0A8H4R6X3_9HELO</name>
<evidence type="ECO:0000313" key="2">
    <source>
        <dbReference type="Proteomes" id="UP000566819"/>
    </source>
</evidence>
<comment type="caution">
    <text evidence="1">The sequence shown here is derived from an EMBL/GenBank/DDBJ whole genome shotgun (WGS) entry which is preliminary data.</text>
</comment>
<keyword evidence="2" id="KW-1185">Reference proteome</keyword>
<gene>
    <name evidence="1" type="ORF">G7Y89_g13721</name>
</gene>